<dbReference type="Pfam" id="PF13561">
    <property type="entry name" value="adh_short_C2"/>
    <property type="match status" value="1"/>
</dbReference>
<dbReference type="AlphaFoldDB" id="A0A9Q4APL5"/>
<keyword evidence="2" id="KW-0560">Oxidoreductase</keyword>
<dbReference type="GO" id="GO:0016491">
    <property type="term" value="F:oxidoreductase activity"/>
    <property type="evidence" value="ECO:0007669"/>
    <property type="project" value="UniProtKB-KW"/>
</dbReference>
<dbReference type="InterPro" id="IPR036291">
    <property type="entry name" value="NAD(P)-bd_dom_sf"/>
</dbReference>
<comment type="similarity">
    <text evidence="1">Belongs to the short-chain dehydrogenases/reductases (SDR) family.</text>
</comment>
<dbReference type="InterPro" id="IPR057326">
    <property type="entry name" value="KR_dom"/>
</dbReference>
<dbReference type="FunFam" id="3.40.50.720:FF:000084">
    <property type="entry name" value="Short-chain dehydrogenase reductase"/>
    <property type="match status" value="1"/>
</dbReference>
<dbReference type="CDD" id="cd05233">
    <property type="entry name" value="SDR_c"/>
    <property type="match status" value="1"/>
</dbReference>
<evidence type="ECO:0000259" key="3">
    <source>
        <dbReference type="SMART" id="SM00822"/>
    </source>
</evidence>
<proteinExistence type="inferred from homology"/>
<evidence type="ECO:0000313" key="5">
    <source>
        <dbReference type="Proteomes" id="UP001060275"/>
    </source>
</evidence>
<gene>
    <name evidence="4" type="ORF">NF348_11755</name>
</gene>
<dbReference type="SUPFAM" id="SSF51735">
    <property type="entry name" value="NAD(P)-binding Rossmann-fold domains"/>
    <property type="match status" value="1"/>
</dbReference>
<name>A0A9Q4APL5_9HYPH</name>
<evidence type="ECO:0000256" key="1">
    <source>
        <dbReference type="ARBA" id="ARBA00006484"/>
    </source>
</evidence>
<dbReference type="NCBIfam" id="NF005559">
    <property type="entry name" value="PRK07231.1"/>
    <property type="match status" value="1"/>
</dbReference>
<dbReference type="PANTHER" id="PTHR24321">
    <property type="entry name" value="DEHYDROGENASES, SHORT CHAIN"/>
    <property type="match status" value="1"/>
</dbReference>
<evidence type="ECO:0000313" key="4">
    <source>
        <dbReference type="EMBL" id="MCP8887787.1"/>
    </source>
</evidence>
<sequence length="261" mass="26807">MAFLDGKVALVTGAGSGIGKATALKLGREGAIVVAMSRTRAEVEATAREIEAAGGTAHPAVADVTDDAAMKALVSDTLGQFGKLDIVVANAGINGVWAPIEDLTPEEWDKTIAVNLRGTYLTIHHAVPALVAAGGGAIVVVSSINGTRTFTTPGASAYSATKAAQLAMVQQLALELGRRKIRINAVCPGAIESEIEDSTVRRHADKTRIPVNFPEGDIPLTGGAKGKAADVADVIAFLVSDAARHVTGSPVWIDGGQSLLR</sequence>
<dbReference type="NCBIfam" id="NF004203">
    <property type="entry name" value="PRK05653.2-4"/>
    <property type="match status" value="1"/>
</dbReference>
<accession>A0A9Q4APL5</accession>
<reference evidence="4" key="1">
    <citation type="submission" date="2022-06" db="EMBL/GenBank/DDBJ databases">
        <title>Devosia sp. XJ19-45 genome assembly.</title>
        <authorList>
            <person name="Li B."/>
            <person name="Cai M."/>
            <person name="Nie G."/>
            <person name="Li W."/>
        </authorList>
    </citation>
    <scope>NUCLEOTIDE SEQUENCE</scope>
    <source>
        <strain evidence="4">XJ19-45</strain>
    </source>
</reference>
<dbReference type="PANTHER" id="PTHR24321:SF15">
    <property type="entry name" value="OXIDOREDUCTASE UCPA"/>
    <property type="match status" value="1"/>
</dbReference>
<feature type="domain" description="Ketoreductase" evidence="3">
    <location>
        <begin position="7"/>
        <end position="194"/>
    </location>
</feature>
<keyword evidence="5" id="KW-1185">Reference proteome</keyword>
<dbReference type="SMART" id="SM00822">
    <property type="entry name" value="PKS_KR"/>
    <property type="match status" value="1"/>
</dbReference>
<organism evidence="4 5">
    <name type="scientific">Devosia ureilytica</name>
    <dbReference type="NCBI Taxonomy" id="2952754"/>
    <lineage>
        <taxon>Bacteria</taxon>
        <taxon>Pseudomonadati</taxon>
        <taxon>Pseudomonadota</taxon>
        <taxon>Alphaproteobacteria</taxon>
        <taxon>Hyphomicrobiales</taxon>
        <taxon>Devosiaceae</taxon>
        <taxon>Devosia</taxon>
    </lineage>
</organism>
<dbReference type="PRINTS" id="PR00080">
    <property type="entry name" value="SDRFAMILY"/>
</dbReference>
<dbReference type="InterPro" id="IPR002347">
    <property type="entry name" value="SDR_fam"/>
</dbReference>
<protein>
    <submittedName>
        <fullName evidence="4">SDR family oxidoreductase</fullName>
    </submittedName>
</protein>
<dbReference type="Gene3D" id="3.40.50.720">
    <property type="entry name" value="NAD(P)-binding Rossmann-like Domain"/>
    <property type="match status" value="1"/>
</dbReference>
<dbReference type="EMBL" id="JAMWDU010000004">
    <property type="protein sequence ID" value="MCP8887787.1"/>
    <property type="molecule type" value="Genomic_DNA"/>
</dbReference>
<evidence type="ECO:0000256" key="2">
    <source>
        <dbReference type="ARBA" id="ARBA00023002"/>
    </source>
</evidence>
<dbReference type="PRINTS" id="PR00081">
    <property type="entry name" value="GDHRDH"/>
</dbReference>
<dbReference type="RefSeq" id="WP_254674876.1">
    <property type="nucleotide sequence ID" value="NZ_JAMWDU010000004.1"/>
</dbReference>
<comment type="caution">
    <text evidence="4">The sequence shown here is derived from an EMBL/GenBank/DDBJ whole genome shotgun (WGS) entry which is preliminary data.</text>
</comment>
<dbReference type="Proteomes" id="UP001060275">
    <property type="component" value="Unassembled WGS sequence"/>
</dbReference>